<keyword evidence="1" id="KW-0812">Transmembrane</keyword>
<accession>A0A1J1J777</accession>
<reference evidence="2 3" key="1">
    <citation type="submission" date="2015-04" db="EMBL/GenBank/DDBJ databases">
        <authorList>
            <person name="Syromyatnikov M.Y."/>
            <person name="Popov V.N."/>
        </authorList>
    </citation>
    <scope>NUCLEOTIDE SEQUENCE [LARGE SCALE GENOMIC DNA]</scope>
</reference>
<dbReference type="AlphaFoldDB" id="A0A1J1J777"/>
<protein>
    <submittedName>
        <fullName evidence="2">CLUMA_CG019644, isoform A</fullName>
    </submittedName>
</protein>
<evidence type="ECO:0000313" key="3">
    <source>
        <dbReference type="Proteomes" id="UP000183832"/>
    </source>
</evidence>
<feature type="transmembrane region" description="Helical" evidence="1">
    <location>
        <begin position="9"/>
        <end position="35"/>
    </location>
</feature>
<gene>
    <name evidence="2" type="ORF">CLUMA_CG019644</name>
</gene>
<name>A0A1J1J777_9DIPT</name>
<sequence>MKTQYEKFFFFTCFSLFFLIFRYLPLFYLLSFLLIRFDLFDFFLRHPRVGPP</sequence>
<dbReference type="Proteomes" id="UP000183832">
    <property type="component" value="Unassembled WGS sequence"/>
</dbReference>
<keyword evidence="3" id="KW-1185">Reference proteome</keyword>
<organism evidence="2 3">
    <name type="scientific">Clunio marinus</name>
    <dbReference type="NCBI Taxonomy" id="568069"/>
    <lineage>
        <taxon>Eukaryota</taxon>
        <taxon>Metazoa</taxon>
        <taxon>Ecdysozoa</taxon>
        <taxon>Arthropoda</taxon>
        <taxon>Hexapoda</taxon>
        <taxon>Insecta</taxon>
        <taxon>Pterygota</taxon>
        <taxon>Neoptera</taxon>
        <taxon>Endopterygota</taxon>
        <taxon>Diptera</taxon>
        <taxon>Nematocera</taxon>
        <taxon>Chironomoidea</taxon>
        <taxon>Chironomidae</taxon>
        <taxon>Clunio</taxon>
    </lineage>
</organism>
<proteinExistence type="predicted"/>
<evidence type="ECO:0000256" key="1">
    <source>
        <dbReference type="SAM" id="Phobius"/>
    </source>
</evidence>
<keyword evidence="1" id="KW-0472">Membrane</keyword>
<dbReference type="EMBL" id="CVRI01000067">
    <property type="protein sequence ID" value="CRL06745.1"/>
    <property type="molecule type" value="Genomic_DNA"/>
</dbReference>
<evidence type="ECO:0000313" key="2">
    <source>
        <dbReference type="EMBL" id="CRL06745.1"/>
    </source>
</evidence>
<keyword evidence="1" id="KW-1133">Transmembrane helix</keyword>